<dbReference type="Proteomes" id="UP001235939">
    <property type="component" value="Chromosome 20"/>
</dbReference>
<accession>A0ABY6LN55</accession>
<dbReference type="PIRSF" id="PIRSF005956">
    <property type="entry name" value="BtpA"/>
    <property type="match status" value="1"/>
</dbReference>
<protein>
    <submittedName>
        <fullName evidence="2">Uncharacterized protein</fullName>
    </submittedName>
</protein>
<reference evidence="2 3" key="1">
    <citation type="submission" date="2022-01" db="EMBL/GenBank/DDBJ databases">
        <title>A chromosomal length assembly of Cordylochernes scorpioides.</title>
        <authorList>
            <person name="Zeh D."/>
            <person name="Zeh J."/>
        </authorList>
    </citation>
    <scope>NUCLEOTIDE SEQUENCE [LARGE SCALE GENOMIC DNA]</scope>
    <source>
        <strain evidence="2">IN4F17</strain>
        <tissue evidence="2">Whole Body</tissue>
    </source>
</reference>
<dbReference type="Pfam" id="PF03437">
    <property type="entry name" value="BtpA"/>
    <property type="match status" value="1"/>
</dbReference>
<dbReference type="InterPro" id="IPR011060">
    <property type="entry name" value="RibuloseP-bd_barrel"/>
</dbReference>
<dbReference type="PANTHER" id="PTHR21381">
    <property type="entry name" value="ZGC:162297"/>
    <property type="match status" value="1"/>
</dbReference>
<dbReference type="SUPFAM" id="SSF51366">
    <property type="entry name" value="Ribulose-phoshate binding barrel"/>
    <property type="match status" value="1"/>
</dbReference>
<dbReference type="EMBL" id="CP092882">
    <property type="protein sequence ID" value="UYV81766.1"/>
    <property type="molecule type" value="Genomic_DNA"/>
</dbReference>
<evidence type="ECO:0000313" key="2">
    <source>
        <dbReference type="EMBL" id="UYV81766.1"/>
    </source>
</evidence>
<keyword evidence="3" id="KW-1185">Reference proteome</keyword>
<dbReference type="PANTHER" id="PTHR21381:SF3">
    <property type="entry name" value="SGC REGION PROTEIN SGCQ-RELATED"/>
    <property type="match status" value="1"/>
</dbReference>
<evidence type="ECO:0000313" key="3">
    <source>
        <dbReference type="Proteomes" id="UP001235939"/>
    </source>
</evidence>
<name>A0ABY6LN55_9ARAC</name>
<sequence>MATIPYQIVAVLQDGVLVENMHDVPYMAGDPGPEITASMARICTEIRRVVPQMPCGIQILAGANQAALAVAHATGLDFIRAEGFVFSHVADEGLMQACAGPLLRYRRAIDAEHVLVLTDIKKKHCSHSLTADISLADTALAAQFFLTDGIIITGMATGDPPQEAHVREVSESCPHLPVLLGSGVTSDNIHCYPSSHGFIVGSHFKHGGHWAGDLDPNSVESFVSALKSAAS</sequence>
<proteinExistence type="inferred from homology"/>
<evidence type="ECO:0000256" key="1">
    <source>
        <dbReference type="ARBA" id="ARBA00006007"/>
    </source>
</evidence>
<gene>
    <name evidence="2" type="ORF">LAZ67_20002296</name>
</gene>
<dbReference type="InterPro" id="IPR005137">
    <property type="entry name" value="BtpA"/>
</dbReference>
<organism evidence="2 3">
    <name type="scientific">Cordylochernes scorpioides</name>
    <dbReference type="NCBI Taxonomy" id="51811"/>
    <lineage>
        <taxon>Eukaryota</taxon>
        <taxon>Metazoa</taxon>
        <taxon>Ecdysozoa</taxon>
        <taxon>Arthropoda</taxon>
        <taxon>Chelicerata</taxon>
        <taxon>Arachnida</taxon>
        <taxon>Pseudoscorpiones</taxon>
        <taxon>Cheliferoidea</taxon>
        <taxon>Chernetidae</taxon>
        <taxon>Cordylochernes</taxon>
    </lineage>
</organism>
<comment type="similarity">
    <text evidence="1">Belongs to the BtpA family.</text>
</comment>